<dbReference type="PROSITE" id="PS51194">
    <property type="entry name" value="HELICASE_CTER"/>
    <property type="match status" value="1"/>
</dbReference>
<keyword evidence="1" id="KW-0175">Coiled coil</keyword>
<keyword evidence="5" id="KW-1185">Reference proteome</keyword>
<feature type="region of interest" description="Disordered" evidence="2">
    <location>
        <begin position="1"/>
        <end position="55"/>
    </location>
</feature>
<dbReference type="Pfam" id="PF00271">
    <property type="entry name" value="Helicase_C"/>
    <property type="match status" value="1"/>
</dbReference>
<dbReference type="PANTHER" id="PTHR41313:SF1">
    <property type="entry name" value="DNA METHYLASE ADENINE-SPECIFIC DOMAIN-CONTAINING PROTEIN"/>
    <property type="match status" value="1"/>
</dbReference>
<dbReference type="SMART" id="SM00487">
    <property type="entry name" value="DEXDc"/>
    <property type="match status" value="1"/>
</dbReference>
<evidence type="ECO:0000256" key="2">
    <source>
        <dbReference type="SAM" id="MobiDB-lite"/>
    </source>
</evidence>
<accession>A0A5D6VZW6</accession>
<dbReference type="GO" id="GO:0016787">
    <property type="term" value="F:hydrolase activity"/>
    <property type="evidence" value="ECO:0007669"/>
    <property type="project" value="InterPro"/>
</dbReference>
<proteinExistence type="predicted"/>
<dbReference type="Pfam" id="PF04851">
    <property type="entry name" value="ResIII"/>
    <property type="match status" value="1"/>
</dbReference>
<dbReference type="InterPro" id="IPR052933">
    <property type="entry name" value="DNA_Protect_Modify"/>
</dbReference>
<gene>
    <name evidence="4" type="ORF">FZ040_11705</name>
</gene>
<dbReference type="GO" id="GO:0003677">
    <property type="term" value="F:DNA binding"/>
    <property type="evidence" value="ECO:0007669"/>
    <property type="project" value="InterPro"/>
</dbReference>
<evidence type="ECO:0000259" key="3">
    <source>
        <dbReference type="PROSITE" id="PS51194"/>
    </source>
</evidence>
<dbReference type="InterPro" id="IPR001650">
    <property type="entry name" value="Helicase_C-like"/>
</dbReference>
<reference evidence="4 5" key="1">
    <citation type="submission" date="2019-08" db="EMBL/GenBank/DDBJ databases">
        <title>Selenomonas sp. mPRGC5 and Selenomonas sp. mPRGC8 isolated from ruminal fluid of dairy goat (Capra hircus).</title>
        <authorList>
            <person name="Poothong S."/>
            <person name="Nuengjamnong C."/>
            <person name="Tanasupawat S."/>
        </authorList>
    </citation>
    <scope>NUCLEOTIDE SEQUENCE [LARGE SCALE GENOMIC DNA]</scope>
    <source>
        <strain evidence="5">mPRGC5</strain>
    </source>
</reference>
<organism evidence="4 5">
    <name type="scientific">Selenomonas ruminis</name>
    <dbReference type="NCBI Taxonomy" id="2593411"/>
    <lineage>
        <taxon>Bacteria</taxon>
        <taxon>Bacillati</taxon>
        <taxon>Bacillota</taxon>
        <taxon>Negativicutes</taxon>
        <taxon>Selenomonadales</taxon>
        <taxon>Selenomonadaceae</taxon>
        <taxon>Selenomonas</taxon>
    </lineage>
</organism>
<evidence type="ECO:0000313" key="4">
    <source>
        <dbReference type="EMBL" id="TYZ20479.1"/>
    </source>
</evidence>
<feature type="coiled-coil region" evidence="1">
    <location>
        <begin position="1372"/>
        <end position="1426"/>
    </location>
</feature>
<feature type="compositionally biased region" description="Basic and acidic residues" evidence="2">
    <location>
        <begin position="1"/>
        <end position="11"/>
    </location>
</feature>
<feature type="compositionally biased region" description="Acidic residues" evidence="2">
    <location>
        <begin position="192"/>
        <end position="207"/>
    </location>
</feature>
<dbReference type="CDD" id="cd02440">
    <property type="entry name" value="AdoMet_MTases"/>
    <property type="match status" value="1"/>
</dbReference>
<dbReference type="EMBL" id="VTOY01000014">
    <property type="protein sequence ID" value="TYZ20479.1"/>
    <property type="molecule type" value="Genomic_DNA"/>
</dbReference>
<dbReference type="OrthoDB" id="9815272at2"/>
<feature type="region of interest" description="Disordered" evidence="2">
    <location>
        <begin position="177"/>
        <end position="210"/>
    </location>
</feature>
<dbReference type="SUPFAM" id="SSF52540">
    <property type="entry name" value="P-loop containing nucleoside triphosphate hydrolases"/>
    <property type="match status" value="2"/>
</dbReference>
<comment type="caution">
    <text evidence="4">The sequence shown here is derived from an EMBL/GenBank/DDBJ whole genome shotgun (WGS) entry which is preliminary data.</text>
</comment>
<name>A0A5D6VZW6_9FIRM</name>
<dbReference type="InterPro" id="IPR014001">
    <property type="entry name" value="Helicase_ATP-bd"/>
</dbReference>
<evidence type="ECO:0000313" key="5">
    <source>
        <dbReference type="Proteomes" id="UP000323646"/>
    </source>
</evidence>
<dbReference type="GO" id="GO:0005524">
    <property type="term" value="F:ATP binding"/>
    <property type="evidence" value="ECO:0007669"/>
    <property type="project" value="InterPro"/>
</dbReference>
<evidence type="ECO:0000256" key="1">
    <source>
        <dbReference type="SAM" id="Coils"/>
    </source>
</evidence>
<sequence length="2177" mass="247222">MPEDVTEKEVTVDAAGKVTEESEPAAVPEDKQEKEDKAPADEEVDIGYPKPTQAERDMSSKLWAGRVPKGKYLEYSIAALHVEFYRWHQIKEYGGGMYETDGQAMNLVRNHIIATLLNLEKQGLTLPETENTPLPPEYPDNYMKLGTKDYEHRLKFFTKSTIDNLIHELPADFLEEEKETLSEEGGSLDEPAPIEEEEKTPDQENEQEPEKLFTTEDFSHLDFTADMSTTSGKRKVFERNMAAIRTVKRLEDEEREATPEELKVLKSFSGFGGLPEAFDRYNTAWQKEYNELRNNLTDSEYSSARASTLNAHFTPPELIKGIYEGLEKRGFTGGNVLEPSCGNGRFLENMPEGIREASIIHGVELDPITARIAAHIYTDATISNQPFERTTYADGSFDLAISNVPFGEYRITSDVRYKKQRPYIHDYFISKMVDEVRPGGYVVAMTSSGTMDKKSSKAREDIAAKAELVGAIRLPNTAFNSSGTSVTSDILILRKRETPLNITHDKNGEVQGEDANFMSWVYSMPESELGYQNLNHYFSQHPENVLGSLAVVSGPYGDTLTCEPEEGMDLGKQIAEAVANFEGSYEKATEPLEPPVQENTQSGSSFGYAYENGKVVYHNVYGETQDFQSFIHQQMVRDAIISQQGDKKAKGEVLGEEDLTEGRRKKINAVMAKAPELEKKVLSLIHIRDAVKDVFDAQTNGCSNEELSALQDTLNSIYDQHVKNYGHIFRDTELLSSFRHDPACPLMEVLENVDAETGVFLGKADIFTARTVMPSFTPEKAETAMDALAFSMQEKGKVDVGYMASLMPETNVTDILKELTDKKLIFQDYQDGEYKIADEYLSGNVRAKIRYLQEERKKLLLDKELAVANITMPDWQPDFAPEHDLEKRIHDILKDTQQYVRSGNGRIREGDLHQGTIYGLYQLNGNERTFYENHVADREFMLHMAGAMRQISYHFPEEYRNDPVFLLDAFRYGVKSISNQDEAGADIRDMLEHMEPKANVNSYFQPDFVPYYKFLHEKLTAVDYAHLEKQKKEEYKKEIIAAWPAYKTAYDKQVEDIVASRQDEQLSIYEDKLRDIEANIEALEEVKPTDIPSEDIRVTLGATWLPINYVKDFLTEELDLSYSEARKLKIEYSKASGKWHIDNKGGFFNTKIDQIYGTSDINALNLAELALNLKQPHVYKNTEDGKRVINPEATSAAQMKQEDLKRAFADWIMKDEKRAARVTAFYNENFNAVVPREYNGEYLRFPGMNPAIELKDHQKAAIAHTLYGGNTLFAHSVGAGKTYEMIASAMEAKRLGLSQKALMVVPKHLTEQTGAAFMKLYPKAKILVAQPSDFEKKNRKAFVAKVATQNWDAVIMGYTQFERIPITPERRIALQEQRIGEYEDMLDELRANEDSRYSIKQVELMLKKAKERLEKAQDEVEKNKDDMPIYFEELGIDRLYVDEAHNFKNIYVATKMNNVAGIGTSDSVRANDLMDKCQYINEKTNYKGLVFATGTPVSNSMTELYIMQKYLQPQVLKEAGINSFDDWAATFGEAVTGFELKPEGKGFMEKTRFSRFFNLPELMAIVKMTADIKTADMLDLDVPDCEMVVDQIEPTETQSDLVNHLAVRAESIREGGVDPSEDNMLKITNEGRMLALDERIIDPTLPDNPGSKVNKCIKNVLEIYKATEDKKSTQLIFCDKSVPNKKEPNKFNVYDDIRRKLVEAGVPREEIAFVQEAKDDEAKEQLFAKVRAGKVRVLLGGTDNLGVGTNVQDKLIATHDLDVPWRPADLEQRMGRIVRRGNENKNVKVFRYVTKGTFDAYMWQLIENKQRFISQIMSSKIPTREAEDCDEVVLSAAEIKALAAGDPLIKEKMDVDNAYNRLKMDKGSYLKNREIMSKQVKVDLPNRIAQSESHLEAQLKNKETWQNNTHKTTRLDGEAQEAFAMTINGVKYLDEKKAVEALEKALDPMATKKFTGEYKGFKLSTQFDWMNNCPYIQAVNATDFRIDIYGSKKRIMTAIKGIDKQIDKQITEEKENLATLKHNLEVAKKTMEAPYPREDEFQKLKARSEEIDMILAAKEKGLTSAKEIEGDVRRSRILKLVDKDGHMDFTKLEGKNDIERTYLFRAAEALTKNDNAYSPDNAMSTDKGIADCMIAKGYDLENIYKTIEELSPSMIKAVDVKRLVGEKTETAQLAMAR</sequence>
<dbReference type="PANTHER" id="PTHR41313">
    <property type="entry name" value="ADENINE-SPECIFIC METHYLTRANSFERASE"/>
    <property type="match status" value="1"/>
</dbReference>
<feature type="compositionally biased region" description="Basic and acidic residues" evidence="2">
    <location>
        <begin position="28"/>
        <end position="40"/>
    </location>
</feature>
<dbReference type="InterPro" id="IPR029063">
    <property type="entry name" value="SAM-dependent_MTases_sf"/>
</dbReference>
<dbReference type="SMART" id="SM00490">
    <property type="entry name" value="HELICc"/>
    <property type="match status" value="1"/>
</dbReference>
<dbReference type="Gene3D" id="3.40.50.150">
    <property type="entry name" value="Vaccinia Virus protein VP39"/>
    <property type="match status" value="1"/>
</dbReference>
<dbReference type="Proteomes" id="UP000323646">
    <property type="component" value="Unassembled WGS sequence"/>
</dbReference>
<protein>
    <recommendedName>
        <fullName evidence="3">Helicase C-terminal domain-containing protein</fullName>
    </recommendedName>
</protein>
<dbReference type="InterPro" id="IPR027417">
    <property type="entry name" value="P-loop_NTPase"/>
</dbReference>
<dbReference type="Gene3D" id="3.40.50.300">
    <property type="entry name" value="P-loop containing nucleotide triphosphate hydrolases"/>
    <property type="match status" value="2"/>
</dbReference>
<dbReference type="InterPro" id="IPR006935">
    <property type="entry name" value="Helicase/UvrB_N"/>
</dbReference>
<feature type="domain" description="Helicase C-terminal" evidence="3">
    <location>
        <begin position="1659"/>
        <end position="1840"/>
    </location>
</feature>
<feature type="coiled-coil region" evidence="1">
    <location>
        <begin position="1059"/>
        <end position="1086"/>
    </location>
</feature>
<dbReference type="SUPFAM" id="SSF53335">
    <property type="entry name" value="S-adenosyl-L-methionine-dependent methyltransferases"/>
    <property type="match status" value="1"/>
</dbReference>